<dbReference type="EMBL" id="RSAS01000409">
    <property type="protein sequence ID" value="RRR72138.1"/>
    <property type="molecule type" value="Genomic_DNA"/>
</dbReference>
<sequence length="163" mass="18365">MSYRCPYTEVCRAQASREFVDHPDLITLFTQRLQCGERDEMKAQRCATLLGLAEQEFPTLGQYVQKQRRGIQLPQRELAEQAGMDLQALRDLELNKLDPQQLPVGLIERLAHVLAAPVEYIKVLARITSQAGLPRQGVVFARTIVLQKKNPEEEGLGEGEALP</sequence>
<evidence type="ECO:0000313" key="3">
    <source>
        <dbReference type="Proteomes" id="UP000280307"/>
    </source>
</evidence>
<organism evidence="2 3">
    <name type="scientific">Candidatus Viridilinea halotolerans</name>
    <dbReference type="NCBI Taxonomy" id="2491704"/>
    <lineage>
        <taxon>Bacteria</taxon>
        <taxon>Bacillati</taxon>
        <taxon>Chloroflexota</taxon>
        <taxon>Chloroflexia</taxon>
        <taxon>Chloroflexales</taxon>
        <taxon>Chloroflexineae</taxon>
        <taxon>Oscillochloridaceae</taxon>
        <taxon>Candidatus Viridilinea</taxon>
    </lineage>
</organism>
<dbReference type="PROSITE" id="PS50943">
    <property type="entry name" value="HTH_CROC1"/>
    <property type="match status" value="1"/>
</dbReference>
<reference evidence="2 3" key="1">
    <citation type="submission" date="2018-12" db="EMBL/GenBank/DDBJ databases">
        <title>Genome Sequence of Candidatus Viridilinea halotolerans isolated from saline sulfide-rich spring.</title>
        <authorList>
            <person name="Grouzdev D.S."/>
            <person name="Burganskaya E.I."/>
            <person name="Krutkina M.S."/>
            <person name="Sukhacheva M.V."/>
            <person name="Gorlenko V.M."/>
        </authorList>
    </citation>
    <scope>NUCLEOTIDE SEQUENCE [LARGE SCALE GENOMIC DNA]</scope>
    <source>
        <strain evidence="2">Chok-6</strain>
    </source>
</reference>
<dbReference type="InterPro" id="IPR001387">
    <property type="entry name" value="Cro/C1-type_HTH"/>
</dbReference>
<evidence type="ECO:0000259" key="1">
    <source>
        <dbReference type="PROSITE" id="PS50943"/>
    </source>
</evidence>
<dbReference type="GO" id="GO:0003677">
    <property type="term" value="F:DNA binding"/>
    <property type="evidence" value="ECO:0007669"/>
    <property type="project" value="InterPro"/>
</dbReference>
<name>A0A426U073_9CHLR</name>
<comment type="caution">
    <text evidence="2">The sequence shown here is derived from an EMBL/GenBank/DDBJ whole genome shotgun (WGS) entry which is preliminary data.</text>
</comment>
<accession>A0A426U073</accession>
<proteinExistence type="predicted"/>
<protein>
    <submittedName>
        <fullName evidence="2">XRE family transcriptional regulator</fullName>
    </submittedName>
</protein>
<dbReference type="SMART" id="SM00530">
    <property type="entry name" value="HTH_XRE"/>
    <property type="match status" value="1"/>
</dbReference>
<evidence type="ECO:0000313" key="2">
    <source>
        <dbReference type="EMBL" id="RRR72138.1"/>
    </source>
</evidence>
<feature type="domain" description="HTH cro/C1-type" evidence="1">
    <location>
        <begin position="64"/>
        <end position="121"/>
    </location>
</feature>
<dbReference type="Proteomes" id="UP000280307">
    <property type="component" value="Unassembled WGS sequence"/>
</dbReference>
<dbReference type="AlphaFoldDB" id="A0A426U073"/>
<dbReference type="CDD" id="cd00093">
    <property type="entry name" value="HTH_XRE"/>
    <property type="match status" value="1"/>
</dbReference>
<dbReference type="Gene3D" id="1.10.260.40">
    <property type="entry name" value="lambda repressor-like DNA-binding domains"/>
    <property type="match status" value="1"/>
</dbReference>
<dbReference type="SUPFAM" id="SSF47413">
    <property type="entry name" value="lambda repressor-like DNA-binding domains"/>
    <property type="match status" value="1"/>
</dbReference>
<gene>
    <name evidence="2" type="ORF">EI684_10515</name>
</gene>
<dbReference type="InterPro" id="IPR010982">
    <property type="entry name" value="Lambda_DNA-bd_dom_sf"/>
</dbReference>